<proteinExistence type="evidence at transcript level"/>
<dbReference type="GO" id="GO:0008237">
    <property type="term" value="F:metallopeptidase activity"/>
    <property type="evidence" value="ECO:0007669"/>
    <property type="project" value="InterPro"/>
</dbReference>
<accession>G3MLD0</accession>
<name>G3MLD0_AMBMU</name>
<reference evidence="1" key="1">
    <citation type="journal article" date="2011" name="PLoS ONE">
        <title>A deep insight into the sialotranscriptome of the gulf coast tick, Amblyomma maculatum.</title>
        <authorList>
            <person name="Karim S."/>
            <person name="Singh P."/>
            <person name="Ribeiro J.M."/>
        </authorList>
    </citation>
    <scope>NUCLEOTIDE SEQUENCE</scope>
    <source>
        <tissue evidence="1">Salivary gland</tissue>
    </source>
</reference>
<organism evidence="1">
    <name type="scientific">Amblyomma maculatum</name>
    <name type="common">Gulf Coast tick</name>
    <dbReference type="NCBI Taxonomy" id="34609"/>
    <lineage>
        <taxon>Eukaryota</taxon>
        <taxon>Metazoa</taxon>
        <taxon>Ecdysozoa</taxon>
        <taxon>Arthropoda</taxon>
        <taxon>Chelicerata</taxon>
        <taxon>Arachnida</taxon>
        <taxon>Acari</taxon>
        <taxon>Parasitiformes</taxon>
        <taxon>Ixodida</taxon>
        <taxon>Ixodoidea</taxon>
        <taxon>Ixodidae</taxon>
        <taxon>Amblyomminae</taxon>
        <taxon>Amblyomma</taxon>
    </lineage>
</organism>
<dbReference type="Gene3D" id="3.40.1620.60">
    <property type="match status" value="1"/>
</dbReference>
<protein>
    <recommendedName>
        <fullName evidence="2">Metalloprotease</fullName>
    </recommendedName>
</protein>
<dbReference type="InterPro" id="IPR024079">
    <property type="entry name" value="MetalloPept_cat_dom_sf"/>
</dbReference>
<evidence type="ECO:0008006" key="2">
    <source>
        <dbReference type="Google" id="ProtNLM"/>
    </source>
</evidence>
<evidence type="ECO:0000313" key="1">
    <source>
        <dbReference type="EMBL" id="AEO34298.1"/>
    </source>
</evidence>
<dbReference type="AlphaFoldDB" id="G3MLD0"/>
<dbReference type="Gene3D" id="3.40.390.10">
    <property type="entry name" value="Collagenase (Catalytic Domain)"/>
    <property type="match status" value="1"/>
</dbReference>
<dbReference type="EMBL" id="JO842681">
    <property type="protein sequence ID" value="AEO34298.1"/>
    <property type="molecule type" value="mRNA"/>
</dbReference>
<dbReference type="SUPFAM" id="SSF55486">
    <property type="entry name" value="Metalloproteases ('zincins'), catalytic domain"/>
    <property type="match status" value="1"/>
</dbReference>
<sequence length="203" mass="22683">MATLTKEEPLTKTWQGLSAPKTICFWGKTHFGNSAGIAHDDGENFNGATIIALQLALLLGASKDSHSSRRCPSADGYLTSSRMGGKHPYLSECSRRSLQNFYRRNSDRIPICWKDTPEAIDEDNTNLPAGFYEYRDYDICYAQSKGYMTLYDCDVQPEGSKLPVCHMPCCRFSGGSMWYRTSTRAPDGTRCDDNKICLLGECV</sequence>